<evidence type="ECO:0000256" key="10">
    <source>
        <dbReference type="ARBA" id="ARBA00023237"/>
    </source>
</evidence>
<feature type="short sequence motif" description="TonB box" evidence="12">
    <location>
        <begin position="33"/>
        <end position="39"/>
    </location>
</feature>
<evidence type="ECO:0000256" key="12">
    <source>
        <dbReference type="PROSITE-ProRule" id="PRU10143"/>
    </source>
</evidence>
<keyword evidence="10 11" id="KW-0998">Cell outer membrane</keyword>
<keyword evidence="14" id="KW-0675">Receptor</keyword>
<dbReference type="Gene3D" id="2.40.170.20">
    <property type="entry name" value="TonB-dependent receptor, beta-barrel domain"/>
    <property type="match status" value="1"/>
</dbReference>
<dbReference type="EMBL" id="JADQCH020000002">
    <property type="protein sequence ID" value="MEY2344660.1"/>
    <property type="molecule type" value="Genomic_DNA"/>
</dbReference>
<dbReference type="InterPro" id="IPR012910">
    <property type="entry name" value="Plug_dom"/>
</dbReference>
<dbReference type="Pfam" id="PF07715">
    <property type="entry name" value="Plug"/>
    <property type="match status" value="1"/>
</dbReference>
<dbReference type="InterPro" id="IPR010916">
    <property type="entry name" value="TonB_box_CS"/>
</dbReference>
<sequence>MENKGTLFKSISFVAATMVTVSSVAATEQHDNTITVTATKRIQSSFDVIGNVNVQTDEQLKKSLVNQTDDLSAVFPELLSANRSSRIYNNMTLRGQSSADFFSPSLGLFVDGAPQLSQSYAQSLQGVEQVELLKGPQGVIYGRGTLGGIISVITKNPVVTLKHG</sequence>
<dbReference type="AlphaFoldDB" id="A0ABD5LTG8"/>
<evidence type="ECO:0000256" key="6">
    <source>
        <dbReference type="ARBA" id="ARBA00023004"/>
    </source>
</evidence>
<accession>A0ABD5LTG8</accession>
<evidence type="ECO:0000256" key="8">
    <source>
        <dbReference type="ARBA" id="ARBA00023077"/>
    </source>
</evidence>
<comment type="similarity">
    <text evidence="11">Belongs to the TonB-dependent receptor family.</text>
</comment>
<name>A0ABD5LTG8_PROMI</name>
<dbReference type="PROSITE" id="PS52016">
    <property type="entry name" value="TONB_DEPENDENT_REC_3"/>
    <property type="match status" value="1"/>
</dbReference>
<dbReference type="PANTHER" id="PTHR32552">
    <property type="entry name" value="FERRICHROME IRON RECEPTOR-RELATED"/>
    <property type="match status" value="1"/>
</dbReference>
<gene>
    <name evidence="14" type="ORF">I3679_013805</name>
</gene>
<keyword evidence="7" id="KW-0406">Ion transport</keyword>
<evidence type="ECO:0000256" key="9">
    <source>
        <dbReference type="ARBA" id="ARBA00023136"/>
    </source>
</evidence>
<dbReference type="PROSITE" id="PS00430">
    <property type="entry name" value="TONB_DEPENDENT_REC_1"/>
    <property type="match status" value="1"/>
</dbReference>
<evidence type="ECO:0000256" key="4">
    <source>
        <dbReference type="ARBA" id="ARBA00022496"/>
    </source>
</evidence>
<evidence type="ECO:0000256" key="11">
    <source>
        <dbReference type="PROSITE-ProRule" id="PRU01360"/>
    </source>
</evidence>
<keyword evidence="2 11" id="KW-0813">Transport</keyword>
<evidence type="ECO:0000256" key="3">
    <source>
        <dbReference type="ARBA" id="ARBA00022452"/>
    </source>
</evidence>
<evidence type="ECO:0000256" key="5">
    <source>
        <dbReference type="ARBA" id="ARBA00022692"/>
    </source>
</evidence>
<dbReference type="GO" id="GO:0009279">
    <property type="term" value="C:cell outer membrane"/>
    <property type="evidence" value="ECO:0007669"/>
    <property type="project" value="UniProtKB-SubCell"/>
</dbReference>
<dbReference type="PANTHER" id="PTHR32552:SF81">
    <property type="entry name" value="TONB-DEPENDENT OUTER MEMBRANE RECEPTOR"/>
    <property type="match status" value="1"/>
</dbReference>
<keyword evidence="6" id="KW-0408">Iron</keyword>
<dbReference type="SUPFAM" id="SSF56935">
    <property type="entry name" value="Porins"/>
    <property type="match status" value="1"/>
</dbReference>
<dbReference type="GO" id="GO:0006826">
    <property type="term" value="P:iron ion transport"/>
    <property type="evidence" value="ECO:0007669"/>
    <property type="project" value="UniProtKB-KW"/>
</dbReference>
<keyword evidence="5 11" id="KW-0812">Transmembrane</keyword>
<comment type="subcellular location">
    <subcellularLocation>
        <location evidence="1 11">Cell outer membrane</location>
        <topology evidence="1 11">Multi-pass membrane protein</topology>
    </subcellularLocation>
</comment>
<reference evidence="14" key="1">
    <citation type="submission" date="2021-05" db="EMBL/GenBank/DDBJ databases">
        <title>First report of NDM-5 and VEB-6 producing Proteus mirabilis isolated from blood of a sepsis patient in Kolkata, India.</title>
        <authorList>
            <person name="Halder G."/>
            <person name="Chaudhuri B."/>
            <person name="Dutta S."/>
        </authorList>
    </citation>
    <scope>NUCLEOTIDE SEQUENCE [LARGE SCALE GENOMIC DNA]</scope>
    <source>
        <strain evidence="14">7049</strain>
    </source>
</reference>
<evidence type="ECO:0000256" key="2">
    <source>
        <dbReference type="ARBA" id="ARBA00022448"/>
    </source>
</evidence>
<keyword evidence="8 12" id="KW-0798">TonB box</keyword>
<comment type="caution">
    <text evidence="14">The sequence shown here is derived from an EMBL/GenBank/DDBJ whole genome shotgun (WGS) entry which is preliminary data.</text>
</comment>
<evidence type="ECO:0000313" key="14">
    <source>
        <dbReference type="EMBL" id="MEY2344660.1"/>
    </source>
</evidence>
<feature type="domain" description="TonB-dependent receptor plug" evidence="13">
    <location>
        <begin position="47"/>
        <end position="149"/>
    </location>
</feature>
<keyword evidence="9 11" id="KW-0472">Membrane</keyword>
<dbReference type="InterPro" id="IPR036942">
    <property type="entry name" value="Beta-barrel_TonB_sf"/>
</dbReference>
<evidence type="ECO:0000256" key="7">
    <source>
        <dbReference type="ARBA" id="ARBA00023065"/>
    </source>
</evidence>
<protein>
    <submittedName>
        <fullName evidence="14">TonB-dependent receptor plug domain-containing protein</fullName>
    </submittedName>
</protein>
<dbReference type="InterPro" id="IPR039426">
    <property type="entry name" value="TonB-dep_rcpt-like"/>
</dbReference>
<organism evidence="14">
    <name type="scientific">Proteus mirabilis</name>
    <dbReference type="NCBI Taxonomy" id="584"/>
    <lineage>
        <taxon>Bacteria</taxon>
        <taxon>Pseudomonadati</taxon>
        <taxon>Pseudomonadota</taxon>
        <taxon>Gammaproteobacteria</taxon>
        <taxon>Enterobacterales</taxon>
        <taxon>Morganellaceae</taxon>
        <taxon>Proteus</taxon>
    </lineage>
</organism>
<keyword evidence="3 11" id="KW-1134">Transmembrane beta strand</keyword>
<evidence type="ECO:0000259" key="13">
    <source>
        <dbReference type="Pfam" id="PF07715"/>
    </source>
</evidence>
<keyword evidence="4" id="KW-0410">Iron transport</keyword>
<evidence type="ECO:0000256" key="1">
    <source>
        <dbReference type="ARBA" id="ARBA00004571"/>
    </source>
</evidence>
<proteinExistence type="inferred from homology"/>